<evidence type="ECO:0000313" key="2">
    <source>
        <dbReference type="Proteomes" id="UP000033867"/>
    </source>
</evidence>
<accession>A0A0G1BF53</accession>
<protein>
    <submittedName>
        <fullName evidence="1">Uncharacterized protein</fullName>
    </submittedName>
</protein>
<organism evidence="1 2">
    <name type="scientific">Candidatus Magasanikbacteria bacterium GW2011_GWE2_42_7</name>
    <dbReference type="NCBI Taxonomy" id="1619052"/>
    <lineage>
        <taxon>Bacteria</taxon>
        <taxon>Candidatus Magasanikiibacteriota</taxon>
    </lineage>
</organism>
<gene>
    <name evidence="1" type="ORF">UV42_C0019G0033</name>
</gene>
<comment type="caution">
    <text evidence="1">The sequence shown here is derived from an EMBL/GenBank/DDBJ whole genome shotgun (WGS) entry which is preliminary data.</text>
</comment>
<proteinExistence type="predicted"/>
<reference evidence="1 2" key="1">
    <citation type="journal article" date="2015" name="Nature">
        <title>rRNA introns, odd ribosomes, and small enigmatic genomes across a large radiation of phyla.</title>
        <authorList>
            <person name="Brown C.T."/>
            <person name="Hug L.A."/>
            <person name="Thomas B.C."/>
            <person name="Sharon I."/>
            <person name="Castelle C.J."/>
            <person name="Singh A."/>
            <person name="Wilkins M.J."/>
            <person name="Williams K.H."/>
            <person name="Banfield J.F."/>
        </authorList>
    </citation>
    <scope>NUCLEOTIDE SEQUENCE [LARGE SCALE GENOMIC DNA]</scope>
</reference>
<sequence>MPQVGDHLIFGNPGLDGRRLVRKIEGNGTLGRPFLIGLAEDEARGHGQVFLVAHCHGTMHHVIADRPLRVNPHRCPCDEFRVYYDRIFGAP</sequence>
<dbReference type="EMBL" id="LCEK01000019">
    <property type="protein sequence ID" value="KKS71809.1"/>
    <property type="molecule type" value="Genomic_DNA"/>
</dbReference>
<dbReference type="Proteomes" id="UP000033867">
    <property type="component" value="Unassembled WGS sequence"/>
</dbReference>
<dbReference type="AlphaFoldDB" id="A0A0G1BF53"/>
<evidence type="ECO:0000313" key="1">
    <source>
        <dbReference type="EMBL" id="KKS71809.1"/>
    </source>
</evidence>
<name>A0A0G1BF53_9BACT</name>